<dbReference type="SUPFAM" id="SSF53098">
    <property type="entry name" value="Ribonuclease H-like"/>
    <property type="match status" value="1"/>
</dbReference>
<dbReference type="AlphaFoldDB" id="A0AA37Q5E9"/>
<evidence type="ECO:0000256" key="1">
    <source>
        <dbReference type="ARBA" id="ARBA00002286"/>
    </source>
</evidence>
<dbReference type="GO" id="GO:0003676">
    <property type="term" value="F:nucleic acid binding"/>
    <property type="evidence" value="ECO:0007669"/>
    <property type="project" value="InterPro"/>
</dbReference>
<dbReference type="InterPro" id="IPR036397">
    <property type="entry name" value="RNaseH_sf"/>
</dbReference>
<dbReference type="InterPro" id="IPR050900">
    <property type="entry name" value="Transposase_IS3/IS150/IS904"/>
</dbReference>
<feature type="domain" description="Integrase catalytic" evidence="2">
    <location>
        <begin position="118"/>
        <end position="280"/>
    </location>
</feature>
<accession>A0AA37Q5E9</accession>
<comment type="caution">
    <text evidence="3">The sequence shown here is derived from an EMBL/GenBank/DDBJ whole genome shotgun (WGS) entry which is preliminary data.</text>
</comment>
<evidence type="ECO:0000313" key="3">
    <source>
        <dbReference type="EMBL" id="GLB86947.1"/>
    </source>
</evidence>
<dbReference type="InterPro" id="IPR025948">
    <property type="entry name" value="HTH-like_dom"/>
</dbReference>
<dbReference type="NCBIfam" id="NF033516">
    <property type="entry name" value="transpos_IS3"/>
    <property type="match status" value="1"/>
</dbReference>
<dbReference type="InterPro" id="IPR012337">
    <property type="entry name" value="RNaseH-like_sf"/>
</dbReference>
<dbReference type="PANTHER" id="PTHR46889:SF5">
    <property type="entry name" value="INTEGRASE PROTEIN"/>
    <property type="match status" value="1"/>
</dbReference>
<evidence type="ECO:0000259" key="2">
    <source>
        <dbReference type="PROSITE" id="PS50994"/>
    </source>
</evidence>
<comment type="function">
    <text evidence="1">Involved in the transposition of the insertion sequence.</text>
</comment>
<dbReference type="Pfam" id="PF13333">
    <property type="entry name" value="rve_2"/>
    <property type="match status" value="1"/>
</dbReference>
<name>A0AA37Q5E9_9MYCO</name>
<gene>
    <name evidence="3" type="ORF">SRL2020028_62030</name>
</gene>
<organism evidence="3 4">
    <name type="scientific">Mycobacterium kiyosense</name>
    <dbReference type="NCBI Taxonomy" id="2871094"/>
    <lineage>
        <taxon>Bacteria</taxon>
        <taxon>Bacillati</taxon>
        <taxon>Actinomycetota</taxon>
        <taxon>Actinomycetes</taxon>
        <taxon>Mycobacteriales</taxon>
        <taxon>Mycobacteriaceae</taxon>
        <taxon>Mycobacterium</taxon>
    </lineage>
</organism>
<dbReference type="InterPro" id="IPR048020">
    <property type="entry name" value="Transpos_IS3"/>
</dbReference>
<reference evidence="3" key="1">
    <citation type="submission" date="2022-07" db="EMBL/GenBank/DDBJ databases">
        <title>Mycobacterium kiyosense sp. nov., scotochromogenic slow-glowing species isolated from respiratory specimens.</title>
        <authorList>
            <person name="Fukano H."/>
            <person name="Kazumi Y."/>
            <person name="Sakagami N."/>
            <person name="Ato M."/>
            <person name="Mitarai S."/>
            <person name="Hoshino Y."/>
        </authorList>
    </citation>
    <scope>NUCLEOTIDE SEQUENCE</scope>
    <source>
        <strain evidence="3">SRL2020-028</strain>
    </source>
</reference>
<protein>
    <submittedName>
        <fullName evidence="3">Transposase</fullName>
    </submittedName>
</protein>
<dbReference type="GO" id="GO:0015074">
    <property type="term" value="P:DNA integration"/>
    <property type="evidence" value="ECO:0007669"/>
    <property type="project" value="InterPro"/>
</dbReference>
<dbReference type="Pfam" id="PF00665">
    <property type="entry name" value="rve"/>
    <property type="match status" value="1"/>
</dbReference>
<dbReference type="EMBL" id="BRXE01000229">
    <property type="protein sequence ID" value="GLB86947.1"/>
    <property type="molecule type" value="Genomic_DNA"/>
</dbReference>
<proteinExistence type="predicted"/>
<evidence type="ECO:0000313" key="4">
    <source>
        <dbReference type="Proteomes" id="UP001165663"/>
    </source>
</evidence>
<dbReference type="Pfam" id="PF13276">
    <property type="entry name" value="HTH_21"/>
    <property type="match status" value="1"/>
</dbReference>
<dbReference type="RefSeq" id="WP_165612730.1">
    <property type="nucleotide sequence ID" value="NZ_BRXE01000229.1"/>
</dbReference>
<sequence length="283" mass="32326">MRAVNDLKAYYPLPLLLQIAGLARSTFYDHRRRLDGEDARADLKKAIKDAFYAAKSAYGHRRILAVLLRQGWRVSKKTVLKLMGQLGLRCPVRRRKRYNAFRGDVGQAADNILNRQFKAESPHAKWVTDVTEFTVGSTKVYVSPVLDLHDNRIISATAGLSPSVKMVTEALRAAIATLSPTEKPIVHSDQGFQYRHTLWRDTLHRAGLTQSMSRKGTCLDNAVMEAFFSHLKEEWFRIQKPESLHAFHAGLTAYLDWWNTTRIQQRLDYLSPDEYRAQQSAIA</sequence>
<dbReference type="Gene3D" id="3.30.420.10">
    <property type="entry name" value="Ribonuclease H-like superfamily/Ribonuclease H"/>
    <property type="match status" value="1"/>
</dbReference>
<dbReference type="PROSITE" id="PS50994">
    <property type="entry name" value="INTEGRASE"/>
    <property type="match status" value="1"/>
</dbReference>
<dbReference type="InterPro" id="IPR001584">
    <property type="entry name" value="Integrase_cat-core"/>
</dbReference>
<dbReference type="PANTHER" id="PTHR46889">
    <property type="entry name" value="TRANSPOSASE INSF FOR INSERTION SEQUENCE IS3B-RELATED"/>
    <property type="match status" value="1"/>
</dbReference>
<dbReference type="Proteomes" id="UP001165663">
    <property type="component" value="Unassembled WGS sequence"/>
</dbReference>